<sequence length="59" mass="6752">MSRIIIFILSCTISFASQTCNDDKILDEIFGKTCQIKPNFKQKSSSKDINKTNKNHKND</sequence>
<dbReference type="AlphaFoldDB" id="A0A6L5WMA9"/>
<reference evidence="1 2" key="1">
    <citation type="submission" date="2019-09" db="EMBL/GenBank/DDBJ databases">
        <authorList>
            <person name="Silva M."/>
            <person name="Pereira G."/>
            <person name="Lopes-Da-Costa L."/>
            <person name="Silva E."/>
        </authorList>
    </citation>
    <scope>NUCLEOTIDE SEQUENCE [LARGE SCALE GENOMIC DNA]</scope>
    <source>
        <strain evidence="1 2">FMV-PI01</strain>
    </source>
</reference>
<evidence type="ECO:0000313" key="2">
    <source>
        <dbReference type="Proteomes" id="UP000476338"/>
    </source>
</evidence>
<keyword evidence="2" id="KW-1185">Reference proteome</keyword>
<dbReference type="Proteomes" id="UP000476338">
    <property type="component" value="Unassembled WGS sequence"/>
</dbReference>
<organism evidence="1 2">
    <name type="scientific">Campylobacter portucalensis</name>
    <dbReference type="NCBI Taxonomy" id="2608384"/>
    <lineage>
        <taxon>Bacteria</taxon>
        <taxon>Pseudomonadati</taxon>
        <taxon>Campylobacterota</taxon>
        <taxon>Epsilonproteobacteria</taxon>
        <taxon>Campylobacterales</taxon>
        <taxon>Campylobacteraceae</taxon>
        <taxon>Campylobacter</taxon>
    </lineage>
</organism>
<evidence type="ECO:0000313" key="1">
    <source>
        <dbReference type="EMBL" id="MSN96963.1"/>
    </source>
</evidence>
<protein>
    <submittedName>
        <fullName evidence="1">Uncharacterized protein</fullName>
    </submittedName>
</protein>
<accession>A0A6L5WMA9</accession>
<comment type="caution">
    <text evidence="1">The sequence shown here is derived from an EMBL/GenBank/DDBJ whole genome shotgun (WGS) entry which is preliminary data.</text>
</comment>
<gene>
    <name evidence="1" type="ORF">F1B92_07295</name>
</gene>
<reference evidence="1 2" key="2">
    <citation type="submission" date="2020-03" db="EMBL/GenBank/DDBJ databases">
        <title>Campylobacter portucalensis sp. nov., a new species of Campylobacter isolated from the reproductive tract of bulls.</title>
        <authorList>
            <person name="Silva M.F."/>
            <person name="Pereira G."/>
            <person name="Carneiro C."/>
            <person name="Hemphill A."/>
            <person name="Mateus L."/>
            <person name="Lopes-Da-Costa L."/>
            <person name="Silva E."/>
        </authorList>
    </citation>
    <scope>NUCLEOTIDE SEQUENCE [LARGE SCALE GENOMIC DNA]</scope>
    <source>
        <strain evidence="1 2">FMV-PI01</strain>
    </source>
</reference>
<dbReference type="EMBL" id="VWSJ01000031">
    <property type="protein sequence ID" value="MSN96963.1"/>
    <property type="molecule type" value="Genomic_DNA"/>
</dbReference>
<proteinExistence type="predicted"/>
<name>A0A6L5WMA9_9BACT</name>
<dbReference type="RefSeq" id="WP_154571217.1">
    <property type="nucleotide sequence ID" value="NZ_VWSJ01000031.1"/>
</dbReference>